<reference evidence="1 2" key="1">
    <citation type="submission" date="2016-11" db="EMBL/GenBank/DDBJ databases">
        <title>Genomic analysis of Caldithrix abyssi and proposal of a novel bacterial phylum Caldithrichaeota.</title>
        <authorList>
            <person name="Kublanov I."/>
            <person name="Sigalova O."/>
            <person name="Gavrilov S."/>
            <person name="Lebedinsky A."/>
            <person name="Ivanova N."/>
            <person name="Daum C."/>
            <person name="Reddy T."/>
            <person name="Klenk H.P."/>
            <person name="Goker M."/>
            <person name="Reva O."/>
            <person name="Miroshnichenko M."/>
            <person name="Kyprides N."/>
            <person name="Woyke T."/>
            <person name="Gelfand M."/>
        </authorList>
    </citation>
    <scope>NUCLEOTIDE SEQUENCE [LARGE SCALE GENOMIC DNA]</scope>
    <source>
        <strain evidence="1 2">LF13</strain>
    </source>
</reference>
<evidence type="ECO:0000313" key="1">
    <source>
        <dbReference type="EMBL" id="APF20087.1"/>
    </source>
</evidence>
<evidence type="ECO:0000313" key="2">
    <source>
        <dbReference type="Proteomes" id="UP000183868"/>
    </source>
</evidence>
<dbReference type="Proteomes" id="UP000183868">
    <property type="component" value="Chromosome"/>
</dbReference>
<sequence>MVGHPVQTVSMVRPGFGGKKQISILLCAESPAILFFKNVTF</sequence>
<gene>
    <name evidence="1" type="ORF">Cabys_3339</name>
</gene>
<dbReference type="EMBL" id="CP018099">
    <property type="protein sequence ID" value="APF20087.1"/>
    <property type="molecule type" value="Genomic_DNA"/>
</dbReference>
<accession>A0A1J1CBM8</accession>
<name>A0A1J1CBM8_CALAY</name>
<dbReference type="AlphaFoldDB" id="A0A1J1CBM8"/>
<protein>
    <submittedName>
        <fullName evidence="1">Uncharacterized protein</fullName>
    </submittedName>
</protein>
<proteinExistence type="predicted"/>
<organism evidence="1 2">
    <name type="scientific">Caldithrix abyssi DSM 13497</name>
    <dbReference type="NCBI Taxonomy" id="880073"/>
    <lineage>
        <taxon>Bacteria</taxon>
        <taxon>Pseudomonadati</taxon>
        <taxon>Calditrichota</taxon>
        <taxon>Calditrichia</taxon>
        <taxon>Calditrichales</taxon>
        <taxon>Calditrichaceae</taxon>
        <taxon>Caldithrix</taxon>
    </lineage>
</organism>
<dbReference type="KEGG" id="caby:Cabys_3339"/>